<evidence type="ECO:0000256" key="2">
    <source>
        <dbReference type="ARBA" id="ARBA00022475"/>
    </source>
</evidence>
<dbReference type="GO" id="GO:0004605">
    <property type="term" value="F:phosphatidate cytidylyltransferase activity"/>
    <property type="evidence" value="ECO:0007669"/>
    <property type="project" value="TreeGrafter"/>
</dbReference>
<keyword evidence="7 13" id="KW-1133">Transmembrane helix</keyword>
<evidence type="ECO:0000313" key="17">
    <source>
        <dbReference type="Proteomes" id="UP001159659"/>
    </source>
</evidence>
<evidence type="ECO:0000313" key="15">
    <source>
        <dbReference type="EMBL" id="CAI5725686.1"/>
    </source>
</evidence>
<feature type="transmembrane region" description="Helical" evidence="13">
    <location>
        <begin position="398"/>
        <end position="418"/>
    </location>
</feature>
<comment type="subcellular location">
    <subcellularLocation>
        <location evidence="1">Cell membrane</location>
        <topology evidence="1">Multi-pass membrane protein</topology>
    </subcellularLocation>
</comment>
<evidence type="ECO:0000256" key="10">
    <source>
        <dbReference type="ARBA" id="ARBA00023209"/>
    </source>
</evidence>
<reference evidence="14 16" key="1">
    <citation type="submission" date="2021-11" db="EMBL/GenBank/DDBJ databases">
        <authorList>
            <person name="Islam A."/>
            <person name="Islam S."/>
            <person name="Flora M.S."/>
            <person name="Rahman M."/>
            <person name="Ziaur R.M."/>
            <person name="Epstein J.H."/>
            <person name="Hassan M."/>
            <person name="Klassen M."/>
            <person name="Woodard K."/>
            <person name="Webb A."/>
            <person name="Webby R.J."/>
            <person name="El Zowalaty M.E."/>
        </authorList>
    </citation>
    <scope>NUCLEOTIDE SEQUENCE [LARGE SCALE GENOMIC DNA]</scope>
    <source>
        <strain evidence="14">Pf1</strain>
    </source>
</reference>
<keyword evidence="10" id="KW-0594">Phospholipid biosynthesis</keyword>
<feature type="transmembrane region" description="Helical" evidence="13">
    <location>
        <begin position="536"/>
        <end position="556"/>
    </location>
</feature>
<feature type="transmembrane region" description="Helical" evidence="13">
    <location>
        <begin position="302"/>
        <end position="323"/>
    </location>
</feature>
<evidence type="ECO:0000256" key="13">
    <source>
        <dbReference type="SAM" id="Phobius"/>
    </source>
</evidence>
<reference evidence="15" key="2">
    <citation type="submission" date="2022-12" db="EMBL/GenBank/DDBJ databases">
        <authorList>
            <person name="Webb A."/>
        </authorList>
    </citation>
    <scope>NUCLEOTIDE SEQUENCE</scope>
    <source>
        <strain evidence="15">Pf2</strain>
    </source>
</reference>
<feature type="transmembrane region" description="Helical" evidence="13">
    <location>
        <begin position="425"/>
        <end position="450"/>
    </location>
</feature>
<feature type="compositionally biased region" description="Basic and acidic residues" evidence="12">
    <location>
        <begin position="107"/>
        <end position="122"/>
    </location>
</feature>
<keyword evidence="8" id="KW-0443">Lipid metabolism</keyword>
<evidence type="ECO:0000256" key="12">
    <source>
        <dbReference type="SAM" id="MobiDB-lite"/>
    </source>
</evidence>
<evidence type="ECO:0000256" key="5">
    <source>
        <dbReference type="ARBA" id="ARBA00022692"/>
    </source>
</evidence>
<feature type="transmembrane region" description="Helical" evidence="13">
    <location>
        <begin position="499"/>
        <end position="524"/>
    </location>
</feature>
<dbReference type="EMBL" id="CAKLBC010000339">
    <property type="protein sequence ID" value="CAH0485996.1"/>
    <property type="molecule type" value="Genomic_DNA"/>
</dbReference>
<keyword evidence="9 13" id="KW-0472">Membrane</keyword>
<evidence type="ECO:0000256" key="4">
    <source>
        <dbReference type="ARBA" id="ARBA00022679"/>
    </source>
</evidence>
<feature type="transmembrane region" description="Helical" evidence="13">
    <location>
        <begin position="159"/>
        <end position="189"/>
    </location>
</feature>
<dbReference type="Proteomes" id="UP001159659">
    <property type="component" value="Unassembled WGS sequence"/>
</dbReference>
<evidence type="ECO:0000256" key="7">
    <source>
        <dbReference type="ARBA" id="ARBA00022989"/>
    </source>
</evidence>
<proteinExistence type="predicted"/>
<accession>A0AAV0TVD1</accession>
<keyword evidence="16" id="KW-1185">Reference proteome</keyword>
<evidence type="ECO:0000313" key="14">
    <source>
        <dbReference type="EMBL" id="CAH0485996.1"/>
    </source>
</evidence>
<keyword evidence="11" id="KW-1208">Phospholipid metabolism</keyword>
<feature type="transmembrane region" description="Helical" evidence="13">
    <location>
        <begin position="343"/>
        <end position="362"/>
    </location>
</feature>
<keyword evidence="3" id="KW-0444">Lipid biosynthesis</keyword>
<organism evidence="15 17">
    <name type="scientific">Peronospora farinosa</name>
    <dbReference type="NCBI Taxonomy" id="134698"/>
    <lineage>
        <taxon>Eukaryota</taxon>
        <taxon>Sar</taxon>
        <taxon>Stramenopiles</taxon>
        <taxon>Oomycota</taxon>
        <taxon>Peronosporomycetes</taxon>
        <taxon>Peronosporales</taxon>
        <taxon>Peronosporaceae</taxon>
        <taxon>Peronospora</taxon>
    </lineage>
</organism>
<evidence type="ECO:0000313" key="16">
    <source>
        <dbReference type="Proteomes" id="UP001157938"/>
    </source>
</evidence>
<evidence type="ECO:0008006" key="18">
    <source>
        <dbReference type="Google" id="ProtNLM"/>
    </source>
</evidence>
<evidence type="ECO:0000256" key="11">
    <source>
        <dbReference type="ARBA" id="ARBA00023264"/>
    </source>
</evidence>
<evidence type="ECO:0000256" key="9">
    <source>
        <dbReference type="ARBA" id="ARBA00023136"/>
    </source>
</evidence>
<gene>
    <name evidence="14" type="ORF">PFR001_LOCUS1653</name>
    <name evidence="15" type="ORF">PFR002_LOCUS5172</name>
</gene>
<keyword evidence="4" id="KW-0808">Transferase</keyword>
<feature type="region of interest" description="Disordered" evidence="12">
    <location>
        <begin position="100"/>
        <end position="132"/>
    </location>
</feature>
<dbReference type="EMBL" id="CANTFK010000766">
    <property type="protein sequence ID" value="CAI5725686.1"/>
    <property type="molecule type" value="Genomic_DNA"/>
</dbReference>
<feature type="transmembrane region" description="Helical" evidence="13">
    <location>
        <begin position="462"/>
        <end position="487"/>
    </location>
</feature>
<dbReference type="GO" id="GO:0016024">
    <property type="term" value="P:CDP-diacylglycerol biosynthetic process"/>
    <property type="evidence" value="ECO:0007669"/>
    <property type="project" value="TreeGrafter"/>
</dbReference>
<keyword evidence="2" id="KW-1003">Cell membrane</keyword>
<dbReference type="Proteomes" id="UP001157938">
    <property type="component" value="Unassembled WGS sequence"/>
</dbReference>
<evidence type="ECO:0000256" key="1">
    <source>
        <dbReference type="ARBA" id="ARBA00004651"/>
    </source>
</evidence>
<dbReference type="GO" id="GO:0005886">
    <property type="term" value="C:plasma membrane"/>
    <property type="evidence" value="ECO:0007669"/>
    <property type="project" value="UniProtKB-SubCell"/>
</dbReference>
<dbReference type="PANTHER" id="PTHR46382:SF1">
    <property type="entry name" value="PHOSPHATIDATE CYTIDYLYLTRANSFERASE"/>
    <property type="match status" value="1"/>
</dbReference>
<dbReference type="AlphaFoldDB" id="A0AAV0TVD1"/>
<keyword evidence="6" id="KW-0548">Nucleotidyltransferase</keyword>
<feature type="transmembrane region" description="Helical" evidence="13">
    <location>
        <begin position="568"/>
        <end position="594"/>
    </location>
</feature>
<keyword evidence="5 13" id="KW-0812">Transmembrane</keyword>
<name>A0AAV0TVD1_9STRA</name>
<protein>
    <recommendedName>
        <fullName evidence="18">Transmembrane protein</fullName>
    </recommendedName>
</protein>
<sequence>MNATTRLTEENRPIVVAMADFRGTNPIIDGDFLEKEVACIPTLDEHGDIDVTSSRYKKAVDTTTRDAPAREALSARSTRSRDSCNLILPTRNQTLEFQEEIDESECEDQHKEDERKSRHQDVPHTLQNQSRDGSRKVNAWMCCGHSYPNAFLRLCTGVVLVPLVVCGLIFWPVLAASVLTTILLCVCCYEHEWLSFRIHSQLLATYQWYEGNEGPEDDIVASTCSDASLVYGYQGGTHFNNASALTQSSTSVSRGLTALGHPIVEAEAAIRPKVPSGMYLLELETPSGVLGMANYLFHGNLWLTRIVVAAMSTVCWSIAATKVFPLIPFPVASTPSDISSAPYYFWLVNFVASLCAVSCPTWPRAISLVVQKTAFEVMLLNALNCPLTASVNCSAAPITSLQCFALGAMALIMVHSLSARGPANLVVGVILDLLGYAYIAGTLGLLITMVNASDRKSTWATIWIGMLIAMWVAQFAGYGCTVIMSHFQLSHMRLLPPHIVIALDVEASVCAIAASSIVLIFGGAVLNVPGGVLPKVLFSTGIVLMARIGWLVISLLKEAAGVRWSGRIMPGFGGALDGAHVLLFTSIVFVKYYMFIIVQQTSEMDNQSGNGDSAPWTGVTFSTDLSR</sequence>
<dbReference type="PANTHER" id="PTHR46382">
    <property type="entry name" value="PHOSPHATIDATE CYTIDYLYLTRANSFERASE"/>
    <property type="match status" value="1"/>
</dbReference>
<evidence type="ECO:0000256" key="6">
    <source>
        <dbReference type="ARBA" id="ARBA00022695"/>
    </source>
</evidence>
<comment type="caution">
    <text evidence="15">The sequence shown here is derived from an EMBL/GenBank/DDBJ whole genome shotgun (WGS) entry which is preliminary data.</text>
</comment>
<evidence type="ECO:0000256" key="8">
    <source>
        <dbReference type="ARBA" id="ARBA00023098"/>
    </source>
</evidence>
<evidence type="ECO:0000256" key="3">
    <source>
        <dbReference type="ARBA" id="ARBA00022516"/>
    </source>
</evidence>